<proteinExistence type="predicted"/>
<feature type="transmembrane region" description="Helical" evidence="1">
    <location>
        <begin position="41"/>
        <end position="60"/>
    </location>
</feature>
<evidence type="ECO:0000256" key="1">
    <source>
        <dbReference type="SAM" id="Phobius"/>
    </source>
</evidence>
<organism evidence="3 4">
    <name type="scientific">Halomarina halobia</name>
    <dbReference type="NCBI Taxonomy" id="3033386"/>
    <lineage>
        <taxon>Archaea</taxon>
        <taxon>Methanobacteriati</taxon>
        <taxon>Methanobacteriota</taxon>
        <taxon>Stenosarchaea group</taxon>
        <taxon>Halobacteria</taxon>
        <taxon>Halobacteriales</taxon>
        <taxon>Natronomonadaceae</taxon>
        <taxon>Halomarina</taxon>
    </lineage>
</organism>
<evidence type="ECO:0000259" key="2">
    <source>
        <dbReference type="Pfam" id="PF26028"/>
    </source>
</evidence>
<feature type="transmembrane region" description="Helical" evidence="1">
    <location>
        <begin position="66"/>
        <end position="85"/>
    </location>
</feature>
<keyword evidence="1" id="KW-0472">Membrane</keyword>
<comment type="caution">
    <text evidence="3">The sequence shown here is derived from an EMBL/GenBank/DDBJ whole genome shotgun (WGS) entry which is preliminary data.</text>
</comment>
<keyword evidence="4" id="KW-1185">Reference proteome</keyword>
<sequence length="86" mass="9363">MLTLPLQVIDSFLLQYNIGQVFLLLLVVGLLATLPMKSKTIVGAHIVLIGLLLVLTPLSLMDNDFIYRAIGLALVFIGPMVMVVGR</sequence>
<evidence type="ECO:0000313" key="4">
    <source>
        <dbReference type="Proteomes" id="UP001596547"/>
    </source>
</evidence>
<keyword evidence="1" id="KW-1133">Transmembrane helix</keyword>
<dbReference type="RefSeq" id="WP_276304086.1">
    <property type="nucleotide sequence ID" value="NZ_CP119992.1"/>
</dbReference>
<dbReference type="EMBL" id="JBHTBF010000002">
    <property type="protein sequence ID" value="MFC7316651.1"/>
    <property type="molecule type" value="Genomic_DNA"/>
</dbReference>
<feature type="domain" description="DUF8006" evidence="2">
    <location>
        <begin position="4"/>
        <end position="85"/>
    </location>
</feature>
<keyword evidence="1" id="KW-0812">Transmembrane</keyword>
<gene>
    <name evidence="3" type="ORF">ACFQPE_07550</name>
</gene>
<dbReference type="Proteomes" id="UP001596547">
    <property type="component" value="Unassembled WGS sequence"/>
</dbReference>
<dbReference type="AlphaFoldDB" id="A0ABD6A7S9"/>
<name>A0ABD6A7S9_9EURY</name>
<protein>
    <recommendedName>
        <fullName evidence="2">DUF8006 domain-containing protein</fullName>
    </recommendedName>
</protein>
<dbReference type="InterPro" id="IPR058319">
    <property type="entry name" value="DUF8006"/>
</dbReference>
<dbReference type="Pfam" id="PF26028">
    <property type="entry name" value="DUF8006"/>
    <property type="match status" value="1"/>
</dbReference>
<dbReference type="GeneID" id="79316704"/>
<evidence type="ECO:0000313" key="3">
    <source>
        <dbReference type="EMBL" id="MFC7316651.1"/>
    </source>
</evidence>
<accession>A0ABD6A7S9</accession>
<feature type="transmembrane region" description="Helical" evidence="1">
    <location>
        <begin position="12"/>
        <end position="34"/>
    </location>
</feature>
<reference evidence="3 4" key="1">
    <citation type="journal article" date="2019" name="Int. J. Syst. Evol. Microbiol.">
        <title>The Global Catalogue of Microorganisms (GCM) 10K type strain sequencing project: providing services to taxonomists for standard genome sequencing and annotation.</title>
        <authorList>
            <consortium name="The Broad Institute Genomics Platform"/>
            <consortium name="The Broad Institute Genome Sequencing Center for Infectious Disease"/>
            <person name="Wu L."/>
            <person name="Ma J."/>
        </authorList>
    </citation>
    <scope>NUCLEOTIDE SEQUENCE [LARGE SCALE GENOMIC DNA]</scope>
    <source>
        <strain evidence="3 4">PSR21</strain>
    </source>
</reference>